<gene>
    <name evidence="2" type="ORF">KYY02_30760</name>
</gene>
<organism evidence="2 3">
    <name type="scientific">Streptomyces pimonensis</name>
    <dbReference type="NCBI Taxonomy" id="2860288"/>
    <lineage>
        <taxon>Bacteria</taxon>
        <taxon>Bacillati</taxon>
        <taxon>Actinomycetota</taxon>
        <taxon>Actinomycetes</taxon>
        <taxon>Kitasatosporales</taxon>
        <taxon>Streptomycetaceae</taxon>
        <taxon>Streptomyces</taxon>
    </lineage>
</organism>
<sequence>TTGTAVTTTGTAVTTTGATVTTTGTAVTTTGTAVTTGTVVASRVDHDVADGVLVVGLGDTRHRQRRTRGDHGTGCDARDANPHLVRHMCATPSS</sequence>
<proteinExistence type="predicted"/>
<name>A0ABV4J7M8_9ACTN</name>
<evidence type="ECO:0000313" key="2">
    <source>
        <dbReference type="EMBL" id="MEZ3182884.1"/>
    </source>
</evidence>
<feature type="compositionally biased region" description="Basic and acidic residues" evidence="1">
    <location>
        <begin position="67"/>
        <end position="80"/>
    </location>
</feature>
<feature type="non-terminal residue" evidence="2">
    <location>
        <position position="1"/>
    </location>
</feature>
<dbReference type="EMBL" id="JAHWZY010000056">
    <property type="protein sequence ID" value="MEZ3182884.1"/>
    <property type="molecule type" value="Genomic_DNA"/>
</dbReference>
<evidence type="ECO:0000313" key="3">
    <source>
        <dbReference type="Proteomes" id="UP001567537"/>
    </source>
</evidence>
<keyword evidence="3" id="KW-1185">Reference proteome</keyword>
<reference evidence="2 3" key="1">
    <citation type="journal article" date="2021" name="Res Sq">
        <title>Streptomyces Pimoensis sp. nov., Isolated From the Taklimakan Desert in Xinjiang, China.</title>
        <authorList>
            <person name="Zhang P."/>
            <person name="Luo X."/>
            <person name="Luo X."/>
            <person name="Liu Z."/>
            <person name="Xia Z."/>
            <person name="Wan C."/>
            <person name="zhang L."/>
        </authorList>
    </citation>
    <scope>NUCLEOTIDE SEQUENCE [LARGE SCALE GENOMIC DNA]</scope>
    <source>
        <strain evidence="2 3">TRM75549</strain>
    </source>
</reference>
<evidence type="ECO:0000256" key="1">
    <source>
        <dbReference type="SAM" id="MobiDB-lite"/>
    </source>
</evidence>
<comment type="caution">
    <text evidence="2">The sequence shown here is derived from an EMBL/GenBank/DDBJ whole genome shotgun (WGS) entry which is preliminary data.</text>
</comment>
<dbReference type="Proteomes" id="UP001567537">
    <property type="component" value="Unassembled WGS sequence"/>
</dbReference>
<dbReference type="RefSeq" id="WP_371244014.1">
    <property type="nucleotide sequence ID" value="NZ_JAHWZY010000056.1"/>
</dbReference>
<feature type="region of interest" description="Disordered" evidence="1">
    <location>
        <begin position="61"/>
        <end position="80"/>
    </location>
</feature>
<accession>A0ABV4J7M8</accession>
<protein>
    <submittedName>
        <fullName evidence="2">Uncharacterized protein</fullName>
    </submittedName>
</protein>